<dbReference type="EMBL" id="JBHRTQ010000001">
    <property type="protein sequence ID" value="MFC3172739.1"/>
    <property type="molecule type" value="Genomic_DNA"/>
</dbReference>
<dbReference type="InterPro" id="IPR004360">
    <property type="entry name" value="Glyas_Fos-R_dOase_dom"/>
</dbReference>
<accession>A0ABV7IM44</accession>
<keyword evidence="3" id="KW-1185">Reference proteome</keyword>
<name>A0ABV7IM44_9SPHN</name>
<proteinExistence type="predicted"/>
<dbReference type="Proteomes" id="UP001595604">
    <property type="component" value="Unassembled WGS sequence"/>
</dbReference>
<protein>
    <submittedName>
        <fullName evidence="2">VOC family protein</fullName>
    </submittedName>
</protein>
<dbReference type="SUPFAM" id="SSF54593">
    <property type="entry name" value="Glyoxalase/Bleomycin resistance protein/Dihydroxybiphenyl dioxygenase"/>
    <property type="match status" value="2"/>
</dbReference>
<dbReference type="RefSeq" id="WP_379508136.1">
    <property type="nucleotide sequence ID" value="NZ_JBHRTQ010000001.1"/>
</dbReference>
<dbReference type="Gene3D" id="3.10.180.10">
    <property type="entry name" value="2,3-Dihydroxybiphenyl 1,2-Dioxygenase, domain 1"/>
    <property type="match status" value="1"/>
</dbReference>
<feature type="domain" description="VOC" evidence="1">
    <location>
        <begin position="104"/>
        <end position="220"/>
    </location>
</feature>
<dbReference type="PROSITE" id="PS51819">
    <property type="entry name" value="VOC"/>
    <property type="match status" value="1"/>
</dbReference>
<sequence length="228" mass="23976">MRLARPTLDFAATASDPALSRAFWEGELGARFEREFALAGGGTQHRLALAGSSIKLNVGQPAPANAPLAGWRVLVVARAGLAAPRRLRDPDGNRVELVPPGHEGVTGLAMRMVVRSLAAHRRFFAGALGLAEVVPGRFACGESLLLVEEGADAPEDAGLAGLAGPGWRYPTIQVMRLAEAHDAALAGGARVGWEPALTPGHARYSMLRDPDGNWIELAQRADLAGTLD</sequence>
<reference evidence="3" key="1">
    <citation type="journal article" date="2019" name="Int. J. Syst. Evol. Microbiol.">
        <title>The Global Catalogue of Microorganisms (GCM) 10K type strain sequencing project: providing services to taxonomists for standard genome sequencing and annotation.</title>
        <authorList>
            <consortium name="The Broad Institute Genomics Platform"/>
            <consortium name="The Broad Institute Genome Sequencing Center for Infectious Disease"/>
            <person name="Wu L."/>
            <person name="Ma J."/>
        </authorList>
    </citation>
    <scope>NUCLEOTIDE SEQUENCE [LARGE SCALE GENOMIC DNA]</scope>
    <source>
        <strain evidence="3">KCTC 42984</strain>
    </source>
</reference>
<evidence type="ECO:0000313" key="2">
    <source>
        <dbReference type="EMBL" id="MFC3172739.1"/>
    </source>
</evidence>
<organism evidence="2 3">
    <name type="scientific">Novosphingobium bradum</name>
    <dbReference type="NCBI Taxonomy" id="1737444"/>
    <lineage>
        <taxon>Bacteria</taxon>
        <taxon>Pseudomonadati</taxon>
        <taxon>Pseudomonadota</taxon>
        <taxon>Alphaproteobacteria</taxon>
        <taxon>Sphingomonadales</taxon>
        <taxon>Sphingomonadaceae</taxon>
        <taxon>Novosphingobium</taxon>
    </lineage>
</organism>
<dbReference type="InterPro" id="IPR029068">
    <property type="entry name" value="Glyas_Bleomycin-R_OHBP_Dase"/>
</dbReference>
<gene>
    <name evidence="2" type="ORF">ACFOD9_00590</name>
</gene>
<dbReference type="Pfam" id="PF00903">
    <property type="entry name" value="Glyoxalase"/>
    <property type="match status" value="1"/>
</dbReference>
<evidence type="ECO:0000259" key="1">
    <source>
        <dbReference type="PROSITE" id="PS51819"/>
    </source>
</evidence>
<comment type="caution">
    <text evidence="2">The sequence shown here is derived from an EMBL/GenBank/DDBJ whole genome shotgun (WGS) entry which is preliminary data.</text>
</comment>
<dbReference type="InterPro" id="IPR037523">
    <property type="entry name" value="VOC_core"/>
</dbReference>
<evidence type="ECO:0000313" key="3">
    <source>
        <dbReference type="Proteomes" id="UP001595604"/>
    </source>
</evidence>